<evidence type="ECO:0000313" key="1">
    <source>
        <dbReference type="EMBL" id="GIX98473.1"/>
    </source>
</evidence>
<dbReference type="Proteomes" id="UP001054945">
    <property type="component" value="Unassembled WGS sequence"/>
</dbReference>
<evidence type="ECO:0000313" key="2">
    <source>
        <dbReference type="Proteomes" id="UP001054945"/>
    </source>
</evidence>
<accession>A0AAV4PN81</accession>
<comment type="caution">
    <text evidence="1">The sequence shown here is derived from an EMBL/GenBank/DDBJ whole genome shotgun (WGS) entry which is preliminary data.</text>
</comment>
<organism evidence="1 2">
    <name type="scientific">Caerostris extrusa</name>
    <name type="common">Bark spider</name>
    <name type="synonym">Caerostris bankana</name>
    <dbReference type="NCBI Taxonomy" id="172846"/>
    <lineage>
        <taxon>Eukaryota</taxon>
        <taxon>Metazoa</taxon>
        <taxon>Ecdysozoa</taxon>
        <taxon>Arthropoda</taxon>
        <taxon>Chelicerata</taxon>
        <taxon>Arachnida</taxon>
        <taxon>Araneae</taxon>
        <taxon>Araneomorphae</taxon>
        <taxon>Entelegynae</taxon>
        <taxon>Araneoidea</taxon>
        <taxon>Araneidae</taxon>
        <taxon>Caerostris</taxon>
    </lineage>
</organism>
<gene>
    <name evidence="1" type="ORF">CEXT_407971</name>
</gene>
<dbReference type="EMBL" id="BPLR01004915">
    <property type="protein sequence ID" value="GIX98473.1"/>
    <property type="molecule type" value="Genomic_DNA"/>
</dbReference>
<keyword evidence="2" id="KW-1185">Reference proteome</keyword>
<dbReference type="AlphaFoldDB" id="A0AAV4PN81"/>
<protein>
    <submittedName>
        <fullName evidence="1">Uncharacterized protein</fullName>
    </submittedName>
</protein>
<proteinExistence type="predicted"/>
<reference evidence="1 2" key="1">
    <citation type="submission" date="2021-06" db="EMBL/GenBank/DDBJ databases">
        <title>Caerostris extrusa draft genome.</title>
        <authorList>
            <person name="Kono N."/>
            <person name="Arakawa K."/>
        </authorList>
    </citation>
    <scope>NUCLEOTIDE SEQUENCE [LARGE SCALE GENOMIC DNA]</scope>
</reference>
<name>A0AAV4PN81_CAEEX</name>
<sequence>MNTMTIELELMEVSSKNGMFWRTVLMFSFLGERSVFMENRALCDSWTIPRRKGTDVHDDRFSKRFPIMDARAAWFNFCATSNDTVPRRMEELFFVIF</sequence>